<feature type="signal peptide" evidence="1">
    <location>
        <begin position="1"/>
        <end position="24"/>
    </location>
</feature>
<evidence type="ECO:0000256" key="1">
    <source>
        <dbReference type="SAM" id="SignalP"/>
    </source>
</evidence>
<name>A0ABT2FK30_9GAMM</name>
<evidence type="ECO:0000313" key="2">
    <source>
        <dbReference type="EMBL" id="MCS4556035.1"/>
    </source>
</evidence>
<accession>A0ABT2FK30</accession>
<keyword evidence="1" id="KW-0732">Signal</keyword>
<dbReference type="RefSeq" id="WP_238895440.1">
    <property type="nucleotide sequence ID" value="NZ_JAKOGG010000003.1"/>
</dbReference>
<reference evidence="3" key="2">
    <citation type="submission" date="2023-07" db="EMBL/GenBank/DDBJ databases">
        <title>Shewanella mangrovi sp. nov., an acetaldehyde- degrading bacterium isolated from mangrove sediment.</title>
        <authorList>
            <person name="Liu Y."/>
        </authorList>
    </citation>
    <scope>NUCLEOTIDE SEQUENCE [LARGE SCALE GENOMIC DNA]</scope>
    <source>
        <strain evidence="3">C32</strain>
    </source>
</reference>
<proteinExistence type="predicted"/>
<dbReference type="EMBL" id="JAKOGG010000003">
    <property type="protein sequence ID" value="MCS4556035.1"/>
    <property type="molecule type" value="Genomic_DNA"/>
</dbReference>
<keyword evidence="3" id="KW-1185">Reference proteome</keyword>
<sequence>MKWPSMFVWLFVCVCGLSVAPSVAKVAHVSINLRMFDVGKLPLLKINIVSNITDTNRFQFIMHQTSGDERLMVSRVNDFMLLVQGVEEVTDRQAVLQVKEYRDNYWMDVATLALFSDSVPVGSPPDNKKFALYKQQATVPLHNGSASNLAKVTAVVQPVAKVVKPVTASVTAATSAPAASNIAVAQSQPVAKVVEPVTASVTAATSAPTASNIAVASPAPVLLATLAPATSATADAPVTMPMATLAANTSGDSAIVAGCTIDYNGEQTLWRLATRYSKEWQTNVYAAALGIFESNPKAFAKGKPSGLRRDAVLRCPSMDALVQYADKSTAEKKFDSLL</sequence>
<dbReference type="Proteomes" id="UP001201549">
    <property type="component" value="Unassembled WGS sequence"/>
</dbReference>
<reference evidence="2 3" key="1">
    <citation type="submission" date="2022-02" db="EMBL/GenBank/DDBJ databases">
        <authorList>
            <person name="Zhuang L."/>
        </authorList>
    </citation>
    <scope>NUCLEOTIDE SEQUENCE [LARGE SCALE GENOMIC DNA]</scope>
    <source>
        <strain evidence="2 3">C32</strain>
    </source>
</reference>
<comment type="caution">
    <text evidence="2">The sequence shown here is derived from an EMBL/GenBank/DDBJ whole genome shotgun (WGS) entry which is preliminary data.</text>
</comment>
<evidence type="ECO:0000313" key="3">
    <source>
        <dbReference type="Proteomes" id="UP001201549"/>
    </source>
</evidence>
<protein>
    <recommendedName>
        <fullName evidence="4">Tfp pilus assembly protein FimV</fullName>
    </recommendedName>
</protein>
<organism evidence="2 3">
    <name type="scientific">Shewanella electrica</name>
    <dbReference type="NCBI Taxonomy" id="515560"/>
    <lineage>
        <taxon>Bacteria</taxon>
        <taxon>Pseudomonadati</taxon>
        <taxon>Pseudomonadota</taxon>
        <taxon>Gammaproteobacteria</taxon>
        <taxon>Alteromonadales</taxon>
        <taxon>Shewanellaceae</taxon>
        <taxon>Shewanella</taxon>
    </lineage>
</organism>
<feature type="chain" id="PRO_5045996048" description="Tfp pilus assembly protein FimV" evidence="1">
    <location>
        <begin position="25"/>
        <end position="338"/>
    </location>
</feature>
<evidence type="ECO:0008006" key="4">
    <source>
        <dbReference type="Google" id="ProtNLM"/>
    </source>
</evidence>
<gene>
    <name evidence="2" type="ORF">L9G74_06250</name>
</gene>